<dbReference type="SMART" id="SM00822">
    <property type="entry name" value="PKS_KR"/>
    <property type="match status" value="1"/>
</dbReference>
<evidence type="ECO:0000259" key="4">
    <source>
        <dbReference type="SMART" id="SM00822"/>
    </source>
</evidence>
<gene>
    <name evidence="5" type="ORF">SAMN05216464_11746</name>
</gene>
<feature type="domain" description="Ketoreductase" evidence="4">
    <location>
        <begin position="17"/>
        <end position="192"/>
    </location>
</feature>
<accession>A0A1G7KQN1</accession>
<dbReference type="InterPro" id="IPR020904">
    <property type="entry name" value="Sc_DH/Rdtase_CS"/>
</dbReference>
<organism evidence="5 6">
    <name type="scientific">Mucilaginibacter pineti</name>
    <dbReference type="NCBI Taxonomy" id="1391627"/>
    <lineage>
        <taxon>Bacteria</taxon>
        <taxon>Pseudomonadati</taxon>
        <taxon>Bacteroidota</taxon>
        <taxon>Sphingobacteriia</taxon>
        <taxon>Sphingobacteriales</taxon>
        <taxon>Sphingobacteriaceae</taxon>
        <taxon>Mucilaginibacter</taxon>
    </lineage>
</organism>
<evidence type="ECO:0000313" key="6">
    <source>
        <dbReference type="Proteomes" id="UP000199072"/>
    </source>
</evidence>
<dbReference type="EMBL" id="FNAI01000017">
    <property type="protein sequence ID" value="SDF39485.1"/>
    <property type="molecule type" value="Genomic_DNA"/>
</dbReference>
<keyword evidence="6" id="KW-1185">Reference proteome</keyword>
<dbReference type="InterPro" id="IPR002347">
    <property type="entry name" value="SDR_fam"/>
</dbReference>
<dbReference type="Gene3D" id="3.40.50.720">
    <property type="entry name" value="NAD(P)-binding Rossmann-like Domain"/>
    <property type="match status" value="1"/>
</dbReference>
<proteinExistence type="inferred from homology"/>
<dbReference type="PRINTS" id="PR00081">
    <property type="entry name" value="GDHRDH"/>
</dbReference>
<dbReference type="PRINTS" id="PR00080">
    <property type="entry name" value="SDRFAMILY"/>
</dbReference>
<dbReference type="AlphaFoldDB" id="A0A1G7KQN1"/>
<dbReference type="PANTHER" id="PTHR44196">
    <property type="entry name" value="DEHYDROGENASE/REDUCTASE SDR FAMILY MEMBER 7B"/>
    <property type="match status" value="1"/>
</dbReference>
<dbReference type="GO" id="GO:0016491">
    <property type="term" value="F:oxidoreductase activity"/>
    <property type="evidence" value="ECO:0007669"/>
    <property type="project" value="UniProtKB-KW"/>
</dbReference>
<dbReference type="PROSITE" id="PS00061">
    <property type="entry name" value="ADH_SHORT"/>
    <property type="match status" value="1"/>
</dbReference>
<reference evidence="5 6" key="1">
    <citation type="submission" date="2016-10" db="EMBL/GenBank/DDBJ databases">
        <authorList>
            <person name="de Groot N.N."/>
        </authorList>
    </citation>
    <scope>NUCLEOTIDE SEQUENCE [LARGE SCALE GENOMIC DNA]</scope>
    <source>
        <strain evidence="5 6">47C3B</strain>
    </source>
</reference>
<dbReference type="GO" id="GO:0016020">
    <property type="term" value="C:membrane"/>
    <property type="evidence" value="ECO:0007669"/>
    <property type="project" value="TreeGrafter"/>
</dbReference>
<name>A0A1G7KQN1_9SPHI</name>
<dbReference type="PANTHER" id="PTHR44196:SF1">
    <property type="entry name" value="DEHYDROGENASE_REDUCTASE SDR FAMILY MEMBER 7B"/>
    <property type="match status" value="1"/>
</dbReference>
<keyword evidence="2" id="KW-0560">Oxidoreductase</keyword>
<evidence type="ECO:0000256" key="2">
    <source>
        <dbReference type="ARBA" id="ARBA00023002"/>
    </source>
</evidence>
<dbReference type="InterPro" id="IPR036291">
    <property type="entry name" value="NAD(P)-bd_dom_sf"/>
</dbReference>
<dbReference type="Pfam" id="PF00106">
    <property type="entry name" value="adh_short"/>
    <property type="match status" value="1"/>
</dbReference>
<comment type="similarity">
    <text evidence="1 3">Belongs to the short-chain dehydrogenases/reductases (SDR) family.</text>
</comment>
<protein>
    <submittedName>
        <fullName evidence="5">Uncharacterized oxidoreductase</fullName>
    </submittedName>
</protein>
<evidence type="ECO:0000313" key="5">
    <source>
        <dbReference type="EMBL" id="SDF39485.1"/>
    </source>
</evidence>
<sequence length="258" mass="27971">MLKLTDQHSNKMKTSQNTILITGGSAGIGFELAKSLSSKNNHVIIIGRNKQRLEKAAAQLQNVTAVTADISNADNVEALVAKLTTEFPALNIVINNAGAANLNNLLTDTNTFEKAAEEMLTNYLSVIRLNEKLLPALKKQTEAAIVNVSSVVAFAPSTRLATYGATKAALHAYTRALRLVLAETSVKVFELMPPLVDTEFSAEIGGKNGIPASQVADEFLVSLEANNYEIRVANTEDFYRLYLSNPDEALRVINLPRN</sequence>
<evidence type="ECO:0000256" key="3">
    <source>
        <dbReference type="RuleBase" id="RU000363"/>
    </source>
</evidence>
<dbReference type="SUPFAM" id="SSF51735">
    <property type="entry name" value="NAD(P)-binding Rossmann-fold domains"/>
    <property type="match status" value="1"/>
</dbReference>
<evidence type="ECO:0000256" key="1">
    <source>
        <dbReference type="ARBA" id="ARBA00006484"/>
    </source>
</evidence>
<dbReference type="Proteomes" id="UP000199072">
    <property type="component" value="Unassembled WGS sequence"/>
</dbReference>
<dbReference type="STRING" id="1391627.SAMN05216464_11746"/>
<dbReference type="InterPro" id="IPR057326">
    <property type="entry name" value="KR_dom"/>
</dbReference>